<evidence type="ECO:0000313" key="2">
    <source>
        <dbReference type="Proteomes" id="UP001062846"/>
    </source>
</evidence>
<dbReference type="EMBL" id="CM046395">
    <property type="protein sequence ID" value="KAI8541151.1"/>
    <property type="molecule type" value="Genomic_DNA"/>
</dbReference>
<name>A0ACC0MJC6_RHOML</name>
<gene>
    <name evidence="1" type="ORF">RHMOL_Rhmol08G0039500</name>
</gene>
<comment type="caution">
    <text evidence="1">The sequence shown here is derived from an EMBL/GenBank/DDBJ whole genome shotgun (WGS) entry which is preliminary data.</text>
</comment>
<sequence length="383" mass="40239">MVFDSVGNVEYEISVVTGFSTPMWVVPFGGSTGECKIAACKVDINAVDNTRETVVCMSACTAFGDPQYCCTGPTRRLPRARRLLIQSSLRTHAHRRLLTHSIMGLTGVPVRLTPSLSALVGALDHSLFDVTQKATLALIRLQLSLLALFSICLLSTSGVFSQTTFTIQNQCSYPVWPALLSNPGAPQLPTTGFLLNPLYNAYVPIPASWSGSLWARTRCATDPTTGQFHCETGDCGTGSIGCNGAGGAPPTTLLQITLGSAGGLDNYEVSVVTGFNTPMWVVPWGANGECSIAGCTTDINAECLTVLQLIDNTGETVACMSACTAFGDPQYCCTGAYSTPATCGPTSYSEFFKSACPSAATYAFDGGASTCPSATYTITFCPS</sequence>
<dbReference type="Proteomes" id="UP001062846">
    <property type="component" value="Chromosome 8"/>
</dbReference>
<keyword evidence="2" id="KW-1185">Reference proteome</keyword>
<reference evidence="1" key="1">
    <citation type="submission" date="2022-02" db="EMBL/GenBank/DDBJ databases">
        <title>Plant Genome Project.</title>
        <authorList>
            <person name="Zhang R.-G."/>
        </authorList>
    </citation>
    <scope>NUCLEOTIDE SEQUENCE</scope>
    <source>
        <strain evidence="1">AT1</strain>
    </source>
</reference>
<protein>
    <submittedName>
        <fullName evidence="1">Uncharacterized protein</fullName>
    </submittedName>
</protein>
<proteinExistence type="predicted"/>
<accession>A0ACC0MJC6</accession>
<organism evidence="1 2">
    <name type="scientific">Rhododendron molle</name>
    <name type="common">Chinese azalea</name>
    <name type="synonym">Azalea mollis</name>
    <dbReference type="NCBI Taxonomy" id="49168"/>
    <lineage>
        <taxon>Eukaryota</taxon>
        <taxon>Viridiplantae</taxon>
        <taxon>Streptophyta</taxon>
        <taxon>Embryophyta</taxon>
        <taxon>Tracheophyta</taxon>
        <taxon>Spermatophyta</taxon>
        <taxon>Magnoliopsida</taxon>
        <taxon>eudicotyledons</taxon>
        <taxon>Gunneridae</taxon>
        <taxon>Pentapetalae</taxon>
        <taxon>asterids</taxon>
        <taxon>Ericales</taxon>
        <taxon>Ericaceae</taxon>
        <taxon>Ericoideae</taxon>
        <taxon>Rhodoreae</taxon>
        <taxon>Rhododendron</taxon>
    </lineage>
</organism>
<evidence type="ECO:0000313" key="1">
    <source>
        <dbReference type="EMBL" id="KAI8541151.1"/>
    </source>
</evidence>